<dbReference type="Proteomes" id="UP000031561">
    <property type="component" value="Unassembled WGS sequence"/>
</dbReference>
<gene>
    <name evidence="11" type="primary">cobD</name>
    <name evidence="11" type="ORF">QQ91_0008225</name>
</gene>
<evidence type="ECO:0000256" key="2">
    <source>
        <dbReference type="ARBA" id="ARBA00003444"/>
    </source>
</evidence>
<dbReference type="InterPro" id="IPR005860">
    <property type="entry name" value="CobD"/>
</dbReference>
<evidence type="ECO:0000313" key="11">
    <source>
        <dbReference type="EMBL" id="MCM1982808.1"/>
    </source>
</evidence>
<evidence type="ECO:0000256" key="1">
    <source>
        <dbReference type="ARBA" id="ARBA00001933"/>
    </source>
</evidence>
<comment type="function">
    <text evidence="2">Decarboxylates L-threonine-O-3-phosphate to yield (R)-1-amino-2-propanol O-2-phosphate, the precursor for the linkage between the nucleotide loop and the corrin ring in cobalamin.</text>
</comment>
<dbReference type="CDD" id="cd00609">
    <property type="entry name" value="AAT_like"/>
    <property type="match status" value="1"/>
</dbReference>
<dbReference type="GO" id="GO:0009236">
    <property type="term" value="P:cobalamin biosynthetic process"/>
    <property type="evidence" value="ECO:0007669"/>
    <property type="project" value="UniProtKB-KW"/>
</dbReference>
<evidence type="ECO:0000256" key="8">
    <source>
        <dbReference type="ARBA" id="ARBA00029996"/>
    </source>
</evidence>
<dbReference type="InterPro" id="IPR004838">
    <property type="entry name" value="NHTrfase_class1_PyrdxlP-BS"/>
</dbReference>
<dbReference type="AlphaFoldDB" id="A0ABD4T2T7"/>
<dbReference type="InterPro" id="IPR015421">
    <property type="entry name" value="PyrdxlP-dep_Trfase_major"/>
</dbReference>
<dbReference type="Pfam" id="PF00155">
    <property type="entry name" value="Aminotran_1_2"/>
    <property type="match status" value="1"/>
</dbReference>
<dbReference type="EC" id="4.1.1.81" evidence="4"/>
<dbReference type="Gene3D" id="3.90.1150.10">
    <property type="entry name" value="Aspartate Aminotransferase, domain 1"/>
    <property type="match status" value="1"/>
</dbReference>
<dbReference type="InterPro" id="IPR015422">
    <property type="entry name" value="PyrdxlP-dep_Trfase_small"/>
</dbReference>
<dbReference type="GO" id="GO:0048472">
    <property type="term" value="F:threonine-phosphate decarboxylase activity"/>
    <property type="evidence" value="ECO:0007669"/>
    <property type="project" value="UniProtKB-EC"/>
</dbReference>
<organism evidence="11 12">
    <name type="scientific">Lyngbya confervoides BDU141951</name>
    <dbReference type="NCBI Taxonomy" id="1574623"/>
    <lineage>
        <taxon>Bacteria</taxon>
        <taxon>Bacillati</taxon>
        <taxon>Cyanobacteriota</taxon>
        <taxon>Cyanophyceae</taxon>
        <taxon>Oscillatoriophycideae</taxon>
        <taxon>Oscillatoriales</taxon>
        <taxon>Microcoleaceae</taxon>
        <taxon>Lyngbya</taxon>
    </lineage>
</organism>
<dbReference type="InterPro" id="IPR015424">
    <property type="entry name" value="PyrdxlP-dep_Trfase"/>
</dbReference>
<sequence>MNQPCTMQRPAHGGNLEWAAGVARCQPQEILDFSASINPLGPPESAIAALQAAIPSLRHYPDPSYRRLRQALADHHQLSAEWILPGNGAADLLTWAGRDLATLDCVYLCTPAFGDYRRALAAFGSRVQPWPLAWSRSGALQGEAFAVPVAATDPIEAWVQSWPPQAGCLLNDPHNPTGQRLDPRFLQACLNHFEQVVIDEAFLDFLPPADQHSAIDRIVDYPNLTVIRSLTKFYSLPGLRLGYAVAHPDHLRRWQQWRDPWAVNSLAISVGAAVMTDGAFQQRTWDWLPPARWQLFRSLQQIPVLSPIPSVSNFLLVECQASVSQLQFWLLQEARILVRDCLSFPELGDGYFRVAVLQAAQQQQLQTALSARLGLH</sequence>
<protein>
    <recommendedName>
        <fullName evidence="4">threonine-phosphate decarboxylase</fullName>
        <ecNumber evidence="4">4.1.1.81</ecNumber>
    </recommendedName>
    <alternativeName>
        <fullName evidence="8">L-threonine-O-3-phosphate decarboxylase</fullName>
    </alternativeName>
</protein>
<dbReference type="Gene3D" id="3.40.640.10">
    <property type="entry name" value="Type I PLP-dependent aspartate aminotransferase-like (Major domain)"/>
    <property type="match status" value="1"/>
</dbReference>
<dbReference type="SUPFAM" id="SSF53383">
    <property type="entry name" value="PLP-dependent transferases"/>
    <property type="match status" value="1"/>
</dbReference>
<dbReference type="PROSITE" id="PS00105">
    <property type="entry name" value="AA_TRANSFER_CLASS_1"/>
    <property type="match status" value="1"/>
</dbReference>
<evidence type="ECO:0000256" key="6">
    <source>
        <dbReference type="ARBA" id="ARBA00022898"/>
    </source>
</evidence>
<keyword evidence="6" id="KW-0663">Pyridoxal phosphate</keyword>
<evidence type="ECO:0000259" key="10">
    <source>
        <dbReference type="Pfam" id="PF00155"/>
    </source>
</evidence>
<keyword evidence="7 11" id="KW-0456">Lyase</keyword>
<evidence type="ECO:0000313" key="12">
    <source>
        <dbReference type="Proteomes" id="UP000031561"/>
    </source>
</evidence>
<feature type="domain" description="Aminotransferase class I/classII large" evidence="10">
    <location>
        <begin position="29"/>
        <end position="369"/>
    </location>
</feature>
<evidence type="ECO:0000256" key="9">
    <source>
        <dbReference type="ARBA" id="ARBA00048531"/>
    </source>
</evidence>
<proteinExistence type="predicted"/>
<evidence type="ECO:0000256" key="7">
    <source>
        <dbReference type="ARBA" id="ARBA00023239"/>
    </source>
</evidence>
<comment type="catalytic activity">
    <reaction evidence="9">
        <text>O-phospho-L-threonine + H(+) = (R)-1-aminopropan-2-yl phosphate + CO2</text>
        <dbReference type="Rhea" id="RHEA:11492"/>
        <dbReference type="ChEBI" id="CHEBI:15378"/>
        <dbReference type="ChEBI" id="CHEBI:16526"/>
        <dbReference type="ChEBI" id="CHEBI:58563"/>
        <dbReference type="ChEBI" id="CHEBI:58675"/>
        <dbReference type="EC" id="4.1.1.81"/>
    </reaction>
</comment>
<accession>A0ABD4T2T7</accession>
<name>A0ABD4T2T7_9CYAN</name>
<evidence type="ECO:0000256" key="4">
    <source>
        <dbReference type="ARBA" id="ARBA00012285"/>
    </source>
</evidence>
<dbReference type="EMBL" id="JTHE03000044">
    <property type="protein sequence ID" value="MCM1982808.1"/>
    <property type="molecule type" value="Genomic_DNA"/>
</dbReference>
<dbReference type="InterPro" id="IPR004839">
    <property type="entry name" value="Aminotransferase_I/II_large"/>
</dbReference>
<keyword evidence="5" id="KW-0169">Cobalamin biosynthesis</keyword>
<keyword evidence="12" id="KW-1185">Reference proteome</keyword>
<dbReference type="PANTHER" id="PTHR42885:SF1">
    <property type="entry name" value="THREONINE-PHOSPHATE DECARBOXYLASE"/>
    <property type="match status" value="1"/>
</dbReference>
<evidence type="ECO:0000256" key="3">
    <source>
        <dbReference type="ARBA" id="ARBA00004953"/>
    </source>
</evidence>
<reference evidence="11 12" key="1">
    <citation type="journal article" date="2015" name="Genome Announc.">
        <title>Draft Genome Sequence of Filamentous Marine Cyanobacterium Lyngbya confervoides Strain BDU141951.</title>
        <authorList>
            <person name="Chandrababunaidu M.M."/>
            <person name="Sen D."/>
            <person name="Tripathy S."/>
        </authorList>
    </citation>
    <scope>NUCLEOTIDE SEQUENCE [LARGE SCALE GENOMIC DNA]</scope>
    <source>
        <strain evidence="11 12">BDU141951</strain>
    </source>
</reference>
<dbReference type="NCBIfam" id="TIGR01140">
    <property type="entry name" value="L_thr_O3P_dcar"/>
    <property type="match status" value="1"/>
</dbReference>
<comment type="pathway">
    <text evidence="3">Cofactor biosynthesis; adenosylcobalamin biosynthesis.</text>
</comment>
<evidence type="ECO:0000256" key="5">
    <source>
        <dbReference type="ARBA" id="ARBA00022573"/>
    </source>
</evidence>
<comment type="caution">
    <text evidence="11">The sequence shown here is derived from an EMBL/GenBank/DDBJ whole genome shotgun (WGS) entry which is preliminary data.</text>
</comment>
<dbReference type="PANTHER" id="PTHR42885">
    <property type="entry name" value="HISTIDINOL-PHOSPHATE AMINOTRANSFERASE-RELATED"/>
    <property type="match status" value="1"/>
</dbReference>
<comment type="cofactor">
    <cofactor evidence="1">
        <name>pyridoxal 5'-phosphate</name>
        <dbReference type="ChEBI" id="CHEBI:597326"/>
    </cofactor>
</comment>